<reference evidence="1" key="2">
    <citation type="journal article" date="2017" name="J. Med. Entomol.">
        <title>Transcriptome Analysis of the Triatoma infestans (Hemiptera: Reduviidae) Integument.</title>
        <authorList>
            <person name="Calderon-Fernandez G.M."/>
            <person name="Moriconi D.E."/>
            <person name="Dulbecco A.B."/>
            <person name="Juarez M.P."/>
        </authorList>
    </citation>
    <scope>NUCLEOTIDE SEQUENCE</scope>
    <source>
        <strain evidence="1">Int1</strain>
        <tissue evidence="1">Integument</tissue>
    </source>
</reference>
<accession>A0A161M3W2</accession>
<dbReference type="AlphaFoldDB" id="A0A161M3W2"/>
<reference evidence="1" key="1">
    <citation type="submission" date="2016-04" db="EMBL/GenBank/DDBJ databases">
        <authorList>
            <person name="Calderon-Fernandez G.M.Sr."/>
        </authorList>
    </citation>
    <scope>NUCLEOTIDE SEQUENCE</scope>
    <source>
        <strain evidence="1">Int1</strain>
        <tissue evidence="1">Integument</tissue>
    </source>
</reference>
<protein>
    <submittedName>
        <fullName evidence="1">E3 ubiquitin-protein ligase herc1 isoform x1</fullName>
    </submittedName>
</protein>
<organism evidence="1">
    <name type="scientific">Triatoma infestans</name>
    <name type="common">Assassin bug</name>
    <dbReference type="NCBI Taxonomy" id="30076"/>
    <lineage>
        <taxon>Eukaryota</taxon>
        <taxon>Metazoa</taxon>
        <taxon>Ecdysozoa</taxon>
        <taxon>Arthropoda</taxon>
        <taxon>Hexapoda</taxon>
        <taxon>Insecta</taxon>
        <taxon>Pterygota</taxon>
        <taxon>Neoptera</taxon>
        <taxon>Paraneoptera</taxon>
        <taxon>Hemiptera</taxon>
        <taxon>Heteroptera</taxon>
        <taxon>Panheteroptera</taxon>
        <taxon>Cimicomorpha</taxon>
        <taxon>Reduviidae</taxon>
        <taxon>Triatominae</taxon>
        <taxon>Triatoma</taxon>
    </lineage>
</organism>
<dbReference type="EMBL" id="GEMB01005352">
    <property type="protein sequence ID" value="JAR97966.1"/>
    <property type="molecule type" value="Transcribed_RNA"/>
</dbReference>
<evidence type="ECO:0000313" key="1">
    <source>
        <dbReference type="EMBL" id="JAR97966.1"/>
    </source>
</evidence>
<proteinExistence type="predicted"/>
<name>A0A161M3W2_TRIIF</name>
<sequence length="17" mass="1946">MFSTNTVEEEDIDPGVY</sequence>